<evidence type="ECO:0000313" key="5">
    <source>
        <dbReference type="Proteomes" id="UP001314170"/>
    </source>
</evidence>
<keyword evidence="2" id="KW-0804">Transcription</keyword>
<dbReference type="InterPro" id="IPR003690">
    <property type="entry name" value="MTERF"/>
</dbReference>
<evidence type="ECO:0000256" key="3">
    <source>
        <dbReference type="ARBA" id="ARBA00022946"/>
    </source>
</evidence>
<evidence type="ECO:0000256" key="2">
    <source>
        <dbReference type="ARBA" id="ARBA00022472"/>
    </source>
</evidence>
<accession>A0AAV1RMG9</accession>
<keyword evidence="3" id="KW-0809">Transit peptide</keyword>
<dbReference type="InterPro" id="IPR038538">
    <property type="entry name" value="MTERF_sf"/>
</dbReference>
<keyword evidence="2" id="KW-0806">Transcription termination</keyword>
<organism evidence="4 5">
    <name type="scientific">Dovyalis caffra</name>
    <dbReference type="NCBI Taxonomy" id="77055"/>
    <lineage>
        <taxon>Eukaryota</taxon>
        <taxon>Viridiplantae</taxon>
        <taxon>Streptophyta</taxon>
        <taxon>Embryophyta</taxon>
        <taxon>Tracheophyta</taxon>
        <taxon>Spermatophyta</taxon>
        <taxon>Magnoliopsida</taxon>
        <taxon>eudicotyledons</taxon>
        <taxon>Gunneridae</taxon>
        <taxon>Pentapetalae</taxon>
        <taxon>rosids</taxon>
        <taxon>fabids</taxon>
        <taxon>Malpighiales</taxon>
        <taxon>Salicaceae</taxon>
        <taxon>Flacourtieae</taxon>
        <taxon>Dovyalis</taxon>
    </lineage>
</organism>
<feature type="non-terminal residue" evidence="4">
    <location>
        <position position="1"/>
    </location>
</feature>
<proteinExistence type="inferred from homology"/>
<protein>
    <submittedName>
        <fullName evidence="4">Uncharacterized protein</fullName>
    </submittedName>
</protein>
<dbReference type="PANTHER" id="PTHR13068:SF173">
    <property type="entry name" value="EMB|CAB62602.1"/>
    <property type="match status" value="1"/>
</dbReference>
<comment type="caution">
    <text evidence="4">The sequence shown here is derived from an EMBL/GenBank/DDBJ whole genome shotgun (WGS) entry which is preliminary data.</text>
</comment>
<dbReference type="PANTHER" id="PTHR13068">
    <property type="entry name" value="CGI-12 PROTEIN-RELATED"/>
    <property type="match status" value="1"/>
</dbReference>
<dbReference type="EMBL" id="CAWUPB010001108">
    <property type="protein sequence ID" value="CAK7337904.1"/>
    <property type="molecule type" value="Genomic_DNA"/>
</dbReference>
<name>A0AAV1RMG9_9ROSI</name>
<dbReference type="AlphaFoldDB" id="A0AAV1RMG9"/>
<keyword evidence="2" id="KW-0805">Transcription regulation</keyword>
<evidence type="ECO:0000256" key="1">
    <source>
        <dbReference type="ARBA" id="ARBA00007692"/>
    </source>
</evidence>
<dbReference type="Pfam" id="PF02536">
    <property type="entry name" value="mTERF"/>
    <property type="match status" value="1"/>
</dbReference>
<dbReference type="Gene3D" id="1.25.70.10">
    <property type="entry name" value="Transcription termination factor 3, mitochondrial"/>
    <property type="match status" value="2"/>
</dbReference>
<dbReference type="Proteomes" id="UP001314170">
    <property type="component" value="Unassembled WGS sequence"/>
</dbReference>
<reference evidence="4 5" key="1">
    <citation type="submission" date="2024-01" db="EMBL/GenBank/DDBJ databases">
        <authorList>
            <person name="Waweru B."/>
        </authorList>
    </citation>
    <scope>NUCLEOTIDE SEQUENCE [LARGE SCALE GENOMIC DNA]</scope>
</reference>
<dbReference type="SMART" id="SM00733">
    <property type="entry name" value="Mterf"/>
    <property type="match status" value="6"/>
</dbReference>
<evidence type="ECO:0000313" key="4">
    <source>
        <dbReference type="EMBL" id="CAK7337904.1"/>
    </source>
</evidence>
<dbReference type="GO" id="GO:0006353">
    <property type="term" value="P:DNA-templated transcription termination"/>
    <property type="evidence" value="ECO:0007669"/>
    <property type="project" value="UniProtKB-KW"/>
</dbReference>
<keyword evidence="5" id="KW-1185">Reference proteome</keyword>
<gene>
    <name evidence="4" type="ORF">DCAF_LOCUS12945</name>
</gene>
<dbReference type="FunFam" id="1.25.70.10:FF:000001">
    <property type="entry name" value="Mitochondrial transcription termination factor-like"/>
    <property type="match status" value="1"/>
</dbReference>
<sequence>THFKNPNCVYTRMQTLKSFPNLSLSHLYNLPQNPFFFHLFSSLAKTPNPILFDYLIKTLKFSKTQALSVSTRYSHIKSLEQPQSLCKYLQSIGFSNTHIQSSIKRAPQLLFAKVDKTLKPKIEFLKNLGIVGLELVHLISKSSMILNASLEKRIVPCIEILKEVLVNDGDNKGLVKVLLRSNRIMGRDPKSFLLSNIALFESYGIVGSQLATLLSRNPRLFVMQESVLRDLLLKVSKMGFSADSRMFVHGVYALSCVSDETFERKFGVFKSFGFSIDDFMGMIRQAPPLLRSSEEKLKLGIVFFLDSIKLKKKVLVRRPTILLYSMEERIIPRYRILDLLKSKKLLRRDPSFLNVLYLTDNAFLEKYVSRFRDCAEELLVVYEGHILDPSSEGETA</sequence>
<dbReference type="GO" id="GO:0003676">
    <property type="term" value="F:nucleic acid binding"/>
    <property type="evidence" value="ECO:0007669"/>
    <property type="project" value="InterPro"/>
</dbReference>
<comment type="similarity">
    <text evidence="1">Belongs to the mTERF family.</text>
</comment>